<dbReference type="EMBL" id="JBEDUW010000001">
    <property type="protein sequence ID" value="KAK9951142.1"/>
    <property type="molecule type" value="Genomic_DNA"/>
</dbReference>
<feature type="chain" id="PRO_5043844925" evidence="1">
    <location>
        <begin position="33"/>
        <end position="176"/>
    </location>
</feature>
<keyword evidence="1" id="KW-0732">Signal</keyword>
<sequence length="176" mass="18941">MALLPRLWEYSQRLSLILLLLIVCCISVPGNAAGVTSDEDNQFEKTVTLSSTQKEVADSSTTTGEIKCGTCPCVNPCEQQQQVPPPPPPPPPQTSCSPFLPAPAVVLAPPPPRFIYYVTPPPPRFTYVTGIPGDLYKTDTYGSSYSYDFYSAAAPSPYPNVITALLLILLMAFGGL</sequence>
<dbReference type="PANTHER" id="PTHR35094:SF7">
    <property type="entry name" value="LEUCINE-RICH REPEAT EXTENSIN-LIKE PROTEIN 2"/>
    <property type="match status" value="1"/>
</dbReference>
<dbReference type="Proteomes" id="UP001457282">
    <property type="component" value="Unassembled WGS sequence"/>
</dbReference>
<proteinExistence type="predicted"/>
<dbReference type="PANTHER" id="PTHR35094">
    <property type="entry name" value="LEUCINE-RICH REPEAT EXTENSIN-LIKE PROTEIN 2"/>
    <property type="match status" value="1"/>
</dbReference>
<evidence type="ECO:0000313" key="3">
    <source>
        <dbReference type="Proteomes" id="UP001457282"/>
    </source>
</evidence>
<keyword evidence="3" id="KW-1185">Reference proteome</keyword>
<protein>
    <submittedName>
        <fullName evidence="2">Uncharacterized protein</fullName>
    </submittedName>
</protein>
<dbReference type="AlphaFoldDB" id="A0AAW1YRK8"/>
<feature type="signal peptide" evidence="1">
    <location>
        <begin position="1"/>
        <end position="32"/>
    </location>
</feature>
<reference evidence="2 3" key="1">
    <citation type="journal article" date="2023" name="G3 (Bethesda)">
        <title>A chromosome-length genome assembly and annotation of blackberry (Rubus argutus, cv. 'Hillquist').</title>
        <authorList>
            <person name="Bruna T."/>
            <person name="Aryal R."/>
            <person name="Dudchenko O."/>
            <person name="Sargent D.J."/>
            <person name="Mead D."/>
            <person name="Buti M."/>
            <person name="Cavallini A."/>
            <person name="Hytonen T."/>
            <person name="Andres J."/>
            <person name="Pham M."/>
            <person name="Weisz D."/>
            <person name="Mascagni F."/>
            <person name="Usai G."/>
            <person name="Natali L."/>
            <person name="Bassil N."/>
            <person name="Fernandez G.E."/>
            <person name="Lomsadze A."/>
            <person name="Armour M."/>
            <person name="Olukolu B."/>
            <person name="Poorten T."/>
            <person name="Britton C."/>
            <person name="Davik J."/>
            <person name="Ashrafi H."/>
            <person name="Aiden E.L."/>
            <person name="Borodovsky M."/>
            <person name="Worthington M."/>
        </authorList>
    </citation>
    <scope>NUCLEOTIDE SEQUENCE [LARGE SCALE GENOMIC DNA]</scope>
    <source>
        <strain evidence="2">PI 553951</strain>
    </source>
</reference>
<comment type="caution">
    <text evidence="2">The sequence shown here is derived from an EMBL/GenBank/DDBJ whole genome shotgun (WGS) entry which is preliminary data.</text>
</comment>
<gene>
    <name evidence="2" type="ORF">M0R45_006602</name>
</gene>
<evidence type="ECO:0000313" key="2">
    <source>
        <dbReference type="EMBL" id="KAK9951142.1"/>
    </source>
</evidence>
<evidence type="ECO:0000256" key="1">
    <source>
        <dbReference type="SAM" id="SignalP"/>
    </source>
</evidence>
<accession>A0AAW1YRK8</accession>
<name>A0AAW1YRK8_RUBAR</name>
<organism evidence="2 3">
    <name type="scientific">Rubus argutus</name>
    <name type="common">Southern blackberry</name>
    <dbReference type="NCBI Taxonomy" id="59490"/>
    <lineage>
        <taxon>Eukaryota</taxon>
        <taxon>Viridiplantae</taxon>
        <taxon>Streptophyta</taxon>
        <taxon>Embryophyta</taxon>
        <taxon>Tracheophyta</taxon>
        <taxon>Spermatophyta</taxon>
        <taxon>Magnoliopsida</taxon>
        <taxon>eudicotyledons</taxon>
        <taxon>Gunneridae</taxon>
        <taxon>Pentapetalae</taxon>
        <taxon>rosids</taxon>
        <taxon>fabids</taxon>
        <taxon>Rosales</taxon>
        <taxon>Rosaceae</taxon>
        <taxon>Rosoideae</taxon>
        <taxon>Rosoideae incertae sedis</taxon>
        <taxon>Rubus</taxon>
    </lineage>
</organism>